<dbReference type="AlphaFoldDB" id="A0A9R1UM83"/>
<proteinExistence type="predicted"/>
<evidence type="ECO:0000313" key="6">
    <source>
        <dbReference type="Proteomes" id="UP000235145"/>
    </source>
</evidence>
<dbReference type="CDD" id="cd00590">
    <property type="entry name" value="RRM_SF"/>
    <property type="match status" value="3"/>
</dbReference>
<dbReference type="PROSITE" id="PS50102">
    <property type="entry name" value="RRM"/>
    <property type="match status" value="3"/>
</dbReference>
<feature type="compositionally biased region" description="Basic and acidic residues" evidence="3">
    <location>
        <begin position="142"/>
        <end position="152"/>
    </location>
</feature>
<dbReference type="Gene3D" id="3.30.70.330">
    <property type="match status" value="3"/>
</dbReference>
<feature type="region of interest" description="Disordered" evidence="3">
    <location>
        <begin position="813"/>
        <end position="839"/>
    </location>
</feature>
<reference evidence="5 6" key="1">
    <citation type="journal article" date="2017" name="Nat. Commun.">
        <title>Genome assembly with in vitro proximity ligation data and whole-genome triplication in lettuce.</title>
        <authorList>
            <person name="Reyes-Chin-Wo S."/>
            <person name="Wang Z."/>
            <person name="Yang X."/>
            <person name="Kozik A."/>
            <person name="Arikit S."/>
            <person name="Song C."/>
            <person name="Xia L."/>
            <person name="Froenicke L."/>
            <person name="Lavelle D.O."/>
            <person name="Truco M.J."/>
            <person name="Xia R."/>
            <person name="Zhu S."/>
            <person name="Xu C."/>
            <person name="Xu H."/>
            <person name="Xu X."/>
            <person name="Cox K."/>
            <person name="Korf I."/>
            <person name="Meyers B.C."/>
            <person name="Michelmore R.W."/>
        </authorList>
    </citation>
    <scope>NUCLEOTIDE SEQUENCE [LARGE SCALE GENOMIC DNA]</scope>
    <source>
        <strain evidence="6">cv. Salinas</strain>
        <tissue evidence="5">Seedlings</tissue>
    </source>
</reference>
<feature type="region of interest" description="Disordered" evidence="3">
    <location>
        <begin position="1"/>
        <end position="37"/>
    </location>
</feature>
<dbReference type="Pfam" id="PF00076">
    <property type="entry name" value="RRM_1"/>
    <property type="match status" value="3"/>
</dbReference>
<feature type="compositionally biased region" description="Polar residues" evidence="3">
    <location>
        <begin position="162"/>
        <end position="172"/>
    </location>
</feature>
<protein>
    <recommendedName>
        <fullName evidence="4">RRM domain-containing protein</fullName>
    </recommendedName>
</protein>
<dbReference type="EMBL" id="NBSK02000008">
    <property type="protein sequence ID" value="KAJ0189642.1"/>
    <property type="molecule type" value="Genomic_DNA"/>
</dbReference>
<feature type="domain" description="RRM" evidence="4">
    <location>
        <begin position="329"/>
        <end position="413"/>
    </location>
</feature>
<comment type="caution">
    <text evidence="5">The sequence shown here is derived from an EMBL/GenBank/DDBJ whole genome shotgun (WGS) entry which is preliminary data.</text>
</comment>
<feature type="compositionally biased region" description="Basic and acidic residues" evidence="3">
    <location>
        <begin position="529"/>
        <end position="541"/>
    </location>
</feature>
<accession>A0A9R1UM83</accession>
<evidence type="ECO:0000256" key="3">
    <source>
        <dbReference type="SAM" id="MobiDB-lite"/>
    </source>
</evidence>
<dbReference type="InterPro" id="IPR035979">
    <property type="entry name" value="RBD_domain_sf"/>
</dbReference>
<feature type="region of interest" description="Disordered" evidence="3">
    <location>
        <begin position="728"/>
        <end position="775"/>
    </location>
</feature>
<evidence type="ECO:0000256" key="1">
    <source>
        <dbReference type="ARBA" id="ARBA00022884"/>
    </source>
</evidence>
<dbReference type="GO" id="GO:0005634">
    <property type="term" value="C:nucleus"/>
    <property type="evidence" value="ECO:0000318"/>
    <property type="project" value="GO_Central"/>
</dbReference>
<dbReference type="SUPFAM" id="SSF54928">
    <property type="entry name" value="RNA-binding domain, RBD"/>
    <property type="match status" value="2"/>
</dbReference>
<keyword evidence="6" id="KW-1185">Reference proteome</keyword>
<name>A0A9R1UM83_LACSA</name>
<sequence>MPPRKTPIRRKKSSSATTPTPVGDHKSTTPKVETGAELEDVAKVKTEMSGQVEVSDLNSAKIDGDSTTSLVVSPESMIKVGIVLENSAAGDGNKARNEGGEPDVGGDKVTEDLPLVSEDVGKGKQGEGDGIVYLENDESDETIVKKKDDLQHGSENVDQDKQGSGINGSQLETVAAVKGNNEEGKQENAKTISAQESNVDKAPCNNAAASVVEDGESDDDSEGDDADNEGEEDPSQDPVPDNKKDKDIEIYVGRLDKNTVEEDLVNVFQQFGELKSTRIVRNSTTKKSKGFAFIRFASPDQAKRALLELKDGVEVRGKHVKISESQDNHTLYLRNISKTWKKEEVLQQLKQYGIEHIEMIRLPENPKLVGKNKGFAFLEFTTHSDAVAAFQRLKKPDAVFGRDISAKVAFAQTPMRQNDEDLSQAKKVYLEGLTKDWSEEKVKEICKKYGEILRVDICLNPRTKHKDFGFITFASNEHALACVEGINNADIGGEVKIKANISKPQSKSRSQKQGFGGGFKVEASTSNKEGGKSKEISEPKPIKTKGGLNSQQVKRNKNDTIKNKVKGSIKNGESSNKKRKASSDHNVNAPPNLRHGDTKKPKFGVGVEGQNSKSASKPGNHKRKPPKHDGVNRNPQNKKPFKKQKGNVHAIGRERDNVIIRNPNSDNHIRRGHDDYRSSTRTRYMGHSYAVAVAVASDSFRLPPDSLSTRHFKEMEAHAGYIEPVSGATHSSRPYSGYVQPTHNHNHNHPHHHQTVYLGSQSQSQSQNQVHSRYSDRPIMSQSQSYHTHTHRPYQQQSLILQRERDPYDSLLPIPRSVGHDGRGTAVTYVGGPPLSASSQVRNHTSYYQGGSYSGGGYSTSQRTYY</sequence>
<feature type="compositionally biased region" description="Acidic residues" evidence="3">
    <location>
        <begin position="213"/>
        <end position="235"/>
    </location>
</feature>
<dbReference type="SMART" id="SM00360">
    <property type="entry name" value="RRM"/>
    <property type="match status" value="3"/>
</dbReference>
<feature type="compositionally biased region" description="Low complexity" evidence="3">
    <location>
        <begin position="502"/>
        <end position="513"/>
    </location>
</feature>
<organism evidence="5 6">
    <name type="scientific">Lactuca sativa</name>
    <name type="common">Garden lettuce</name>
    <dbReference type="NCBI Taxonomy" id="4236"/>
    <lineage>
        <taxon>Eukaryota</taxon>
        <taxon>Viridiplantae</taxon>
        <taxon>Streptophyta</taxon>
        <taxon>Embryophyta</taxon>
        <taxon>Tracheophyta</taxon>
        <taxon>Spermatophyta</taxon>
        <taxon>Magnoliopsida</taxon>
        <taxon>eudicotyledons</taxon>
        <taxon>Gunneridae</taxon>
        <taxon>Pentapetalae</taxon>
        <taxon>asterids</taxon>
        <taxon>campanulids</taxon>
        <taxon>Asterales</taxon>
        <taxon>Asteraceae</taxon>
        <taxon>Cichorioideae</taxon>
        <taxon>Cichorieae</taxon>
        <taxon>Lactucinae</taxon>
        <taxon>Lactuca</taxon>
    </lineage>
</organism>
<feature type="domain" description="RRM" evidence="4">
    <location>
        <begin position="426"/>
        <end position="504"/>
    </location>
</feature>
<evidence type="ECO:0000256" key="2">
    <source>
        <dbReference type="PROSITE-ProRule" id="PRU00176"/>
    </source>
</evidence>
<feature type="region of interest" description="Disordered" evidence="3">
    <location>
        <begin position="87"/>
        <end position="247"/>
    </location>
</feature>
<feature type="domain" description="RRM" evidence="4">
    <location>
        <begin position="248"/>
        <end position="327"/>
    </location>
</feature>
<gene>
    <name evidence="5" type="ORF">LSAT_V11C800392640</name>
</gene>
<dbReference type="Proteomes" id="UP000235145">
    <property type="component" value="Unassembled WGS sequence"/>
</dbReference>
<dbReference type="InterPro" id="IPR012677">
    <property type="entry name" value="Nucleotide-bd_a/b_plait_sf"/>
</dbReference>
<dbReference type="InterPro" id="IPR000504">
    <property type="entry name" value="RRM_dom"/>
</dbReference>
<dbReference type="PANTHER" id="PTHR21245">
    <property type="entry name" value="HETEROGENEOUS NUCLEAR RIBONUCLEOPROTEIN"/>
    <property type="match status" value="1"/>
</dbReference>
<evidence type="ECO:0000259" key="4">
    <source>
        <dbReference type="PROSITE" id="PS50102"/>
    </source>
</evidence>
<dbReference type="OrthoDB" id="3800936at2759"/>
<feature type="compositionally biased region" description="Basic residues" evidence="3">
    <location>
        <begin position="1"/>
        <end position="13"/>
    </location>
</feature>
<feature type="compositionally biased region" description="Basic and acidic residues" evidence="3">
    <location>
        <begin position="93"/>
        <end position="111"/>
    </location>
</feature>
<feature type="compositionally biased region" description="Basic residues" evidence="3">
    <location>
        <begin position="744"/>
        <end position="754"/>
    </location>
</feature>
<keyword evidence="1 2" id="KW-0694">RNA-binding</keyword>
<evidence type="ECO:0000313" key="5">
    <source>
        <dbReference type="EMBL" id="KAJ0189642.1"/>
    </source>
</evidence>
<feature type="region of interest" description="Disordered" evidence="3">
    <location>
        <begin position="847"/>
        <end position="866"/>
    </location>
</feature>
<feature type="region of interest" description="Disordered" evidence="3">
    <location>
        <begin position="501"/>
        <end position="652"/>
    </location>
</feature>
<dbReference type="GO" id="GO:0003729">
    <property type="term" value="F:mRNA binding"/>
    <property type="evidence" value="ECO:0000318"/>
    <property type="project" value="GO_Central"/>
</dbReference>